<proteinExistence type="predicted"/>
<name>A0A1P9WWX5_9BACT</name>
<feature type="compositionally biased region" description="Basic and acidic residues" evidence="4">
    <location>
        <begin position="69"/>
        <end position="111"/>
    </location>
</feature>
<dbReference type="SUPFAM" id="SSF53659">
    <property type="entry name" value="Isocitrate/Isopropylmalate dehydrogenase-like"/>
    <property type="match status" value="1"/>
</dbReference>
<dbReference type="Pfam" id="PF04166">
    <property type="entry name" value="PdxA"/>
    <property type="match status" value="1"/>
</dbReference>
<evidence type="ECO:0000256" key="2">
    <source>
        <dbReference type="ARBA" id="ARBA00023002"/>
    </source>
</evidence>
<dbReference type="Gene3D" id="3.40.718.10">
    <property type="entry name" value="Isopropylmalate Dehydrogenase"/>
    <property type="match status" value="1"/>
</dbReference>
<keyword evidence="3" id="KW-0520">NAD</keyword>
<feature type="compositionally biased region" description="Basic and acidic residues" evidence="4">
    <location>
        <begin position="1"/>
        <end position="16"/>
    </location>
</feature>
<dbReference type="OrthoDB" id="9801783at2"/>
<dbReference type="PANTHER" id="PTHR30004">
    <property type="entry name" value="4-HYDROXYTHREONINE-4-PHOSPHATE DEHYDROGENASE"/>
    <property type="match status" value="1"/>
</dbReference>
<evidence type="ECO:0000313" key="6">
    <source>
        <dbReference type="Proteomes" id="UP000187941"/>
    </source>
</evidence>
<dbReference type="EMBL" id="CP014263">
    <property type="protein sequence ID" value="AQG79897.1"/>
    <property type="molecule type" value="Genomic_DNA"/>
</dbReference>
<dbReference type="RefSeq" id="WP_077131328.1">
    <property type="nucleotide sequence ID" value="NZ_CP014263.1"/>
</dbReference>
<feature type="compositionally biased region" description="Basic and acidic residues" evidence="4">
    <location>
        <begin position="47"/>
        <end position="57"/>
    </location>
</feature>
<keyword evidence="2" id="KW-0560">Oxidoreductase</keyword>
<keyword evidence="1" id="KW-0479">Metal-binding</keyword>
<dbReference type="NCBIfam" id="TIGR00557">
    <property type="entry name" value="pdxA"/>
    <property type="match status" value="1"/>
</dbReference>
<feature type="compositionally biased region" description="Low complexity" evidence="4">
    <location>
        <begin position="58"/>
        <end position="67"/>
    </location>
</feature>
<dbReference type="GO" id="GO:0046872">
    <property type="term" value="F:metal ion binding"/>
    <property type="evidence" value="ECO:0007669"/>
    <property type="project" value="UniProtKB-KW"/>
</dbReference>
<keyword evidence="6" id="KW-1185">Reference proteome</keyword>
<protein>
    <submittedName>
        <fullName evidence="5">4-hydroxythreonine-4-phosphate dehydrogenase</fullName>
    </submittedName>
</protein>
<dbReference type="AlphaFoldDB" id="A0A1P9WWX5"/>
<feature type="region of interest" description="Disordered" evidence="4">
    <location>
        <begin position="1"/>
        <end position="131"/>
    </location>
</feature>
<accession>A0A1P9WWX5</accession>
<dbReference type="KEGG" id="smon:AWR27_11515"/>
<dbReference type="GO" id="GO:0051287">
    <property type="term" value="F:NAD binding"/>
    <property type="evidence" value="ECO:0007669"/>
    <property type="project" value="InterPro"/>
</dbReference>
<dbReference type="InterPro" id="IPR005255">
    <property type="entry name" value="PdxA_fam"/>
</dbReference>
<dbReference type="PANTHER" id="PTHR30004:SF6">
    <property type="entry name" value="D-THREONATE 4-PHOSPHATE DEHYDROGENASE"/>
    <property type="match status" value="1"/>
</dbReference>
<dbReference type="GO" id="GO:0016491">
    <property type="term" value="F:oxidoreductase activity"/>
    <property type="evidence" value="ECO:0007669"/>
    <property type="project" value="UniProtKB-KW"/>
</dbReference>
<gene>
    <name evidence="5" type="ORF">AWR27_11515</name>
</gene>
<evidence type="ECO:0000256" key="1">
    <source>
        <dbReference type="ARBA" id="ARBA00022723"/>
    </source>
</evidence>
<evidence type="ECO:0000313" key="5">
    <source>
        <dbReference type="EMBL" id="AQG79897.1"/>
    </source>
</evidence>
<evidence type="ECO:0000256" key="3">
    <source>
        <dbReference type="ARBA" id="ARBA00023027"/>
    </source>
</evidence>
<dbReference type="Proteomes" id="UP000187941">
    <property type="component" value="Chromosome"/>
</dbReference>
<reference evidence="5 6" key="1">
    <citation type="submission" date="2016-01" db="EMBL/GenBank/DDBJ databases">
        <authorList>
            <person name="Oliw E.H."/>
        </authorList>
    </citation>
    <scope>NUCLEOTIDE SEQUENCE [LARGE SCALE GENOMIC DNA]</scope>
    <source>
        <strain evidence="5 6">DY10</strain>
    </source>
</reference>
<organism evidence="5 6">
    <name type="scientific">Spirosoma montaniterrae</name>
    <dbReference type="NCBI Taxonomy" id="1178516"/>
    <lineage>
        <taxon>Bacteria</taxon>
        <taxon>Pseudomonadati</taxon>
        <taxon>Bacteroidota</taxon>
        <taxon>Cytophagia</taxon>
        <taxon>Cytophagales</taxon>
        <taxon>Cytophagaceae</taxon>
        <taxon>Spirosoma</taxon>
    </lineage>
</organism>
<dbReference type="STRING" id="1178516.AWR27_11515"/>
<evidence type="ECO:0000256" key="4">
    <source>
        <dbReference type="SAM" id="MobiDB-lite"/>
    </source>
</evidence>
<sequence length="470" mass="52734">MEQRQSDNVNDTRPEPSDSEPVVNQPVSEGPVSSGKAAPEQRNNPQHRRDRDNRENRNNGTNRSNGGQPREDRPNDRRGEPKNGDESRRPSREDRPNRDERENRQRDDDGSPRGSNRSEAPSQENTGREDRLVIGISLGDYNGIGPEVILKALQYNRLQKICTPVIYGSMRILNRYRNLLEMKDWNLNGAQTIGQISHKLTNVITCFPDQNQDIQPGQVTPEAGQAALACLQRAVDDLKDNKLDALVTAPINKYNIQSDEFKFPGHTEFLAEQFGVQDNLMFMVSERLRVGVVTGHIPLGRVRQNVTRERISQKLTLMIRSLKQDFGIDKPKIAVLGLNPHAGEEGLLGNEENDVIKPLLAEWRNKGHLVFGPYPADGFFGTRSYAKFDAVLAMYHDQGLIPFKAIAFEEGVNFTGGMSIIRTSPDHGTAYDIAGKNLADETSMLQAIYTAIDIARKRKEFLETEANALK</sequence>
<feature type="compositionally biased region" description="Polar residues" evidence="4">
    <location>
        <begin position="113"/>
        <end position="125"/>
    </location>
</feature>